<dbReference type="SUPFAM" id="SSF56104">
    <property type="entry name" value="SAICAR synthase-like"/>
    <property type="match status" value="1"/>
</dbReference>
<dbReference type="RefSeq" id="XP_028519688.1">
    <property type="nucleotide sequence ID" value="XM_028663887.1"/>
</dbReference>
<dbReference type="InterPro" id="IPR005522">
    <property type="entry name" value="IPK"/>
</dbReference>
<dbReference type="GO" id="GO:0046854">
    <property type="term" value="P:phosphatidylinositol phosphate biosynthetic process"/>
    <property type="evidence" value="ECO:0007669"/>
    <property type="project" value="TreeGrafter"/>
</dbReference>
<dbReference type="GeneID" id="110254754"/>
<dbReference type="EC" id="2.7.-.-" evidence="4"/>
<dbReference type="InterPro" id="IPR038286">
    <property type="entry name" value="IPK_sf"/>
</dbReference>
<dbReference type="AlphaFoldDB" id="A0A913YX85"/>
<comment type="similarity">
    <text evidence="1 4">Belongs to the inositol phosphokinase (IPK) family.</text>
</comment>
<keyword evidence="3 4" id="KW-0418">Kinase</keyword>
<evidence type="ECO:0000313" key="6">
    <source>
        <dbReference type="Proteomes" id="UP000887567"/>
    </source>
</evidence>
<proteinExistence type="inferred from homology"/>
<dbReference type="GO" id="GO:0032958">
    <property type="term" value="P:inositol phosphate biosynthetic process"/>
    <property type="evidence" value="ECO:0007669"/>
    <property type="project" value="InterPro"/>
</dbReference>
<dbReference type="Gene3D" id="3.30.470.160">
    <property type="entry name" value="Inositol polyphosphate kinase"/>
    <property type="match status" value="1"/>
</dbReference>
<protein>
    <recommendedName>
        <fullName evidence="4">Kinase</fullName>
        <ecNumber evidence="4">2.7.-.-</ecNumber>
    </recommendedName>
</protein>
<dbReference type="GO" id="GO:0005634">
    <property type="term" value="C:nucleus"/>
    <property type="evidence" value="ECO:0007669"/>
    <property type="project" value="TreeGrafter"/>
</dbReference>
<organism evidence="5 6">
    <name type="scientific">Exaiptasia diaphana</name>
    <name type="common">Tropical sea anemone</name>
    <name type="synonym">Aiptasia pulchella</name>
    <dbReference type="NCBI Taxonomy" id="2652724"/>
    <lineage>
        <taxon>Eukaryota</taxon>
        <taxon>Metazoa</taxon>
        <taxon>Cnidaria</taxon>
        <taxon>Anthozoa</taxon>
        <taxon>Hexacorallia</taxon>
        <taxon>Actiniaria</taxon>
        <taxon>Aiptasiidae</taxon>
        <taxon>Exaiptasia</taxon>
    </lineage>
</organism>
<evidence type="ECO:0000313" key="5">
    <source>
        <dbReference type="EnsemblMetazoa" id="XP_028519688.1"/>
    </source>
</evidence>
<accession>A0A913YX85</accession>
<evidence type="ECO:0000256" key="2">
    <source>
        <dbReference type="ARBA" id="ARBA00022679"/>
    </source>
</evidence>
<dbReference type="GO" id="GO:0005737">
    <property type="term" value="C:cytoplasm"/>
    <property type="evidence" value="ECO:0007669"/>
    <property type="project" value="TreeGrafter"/>
</dbReference>
<dbReference type="GO" id="GO:0000828">
    <property type="term" value="F:inositol hexakisphosphate kinase activity"/>
    <property type="evidence" value="ECO:0007669"/>
    <property type="project" value="TreeGrafter"/>
</dbReference>
<keyword evidence="6" id="KW-1185">Reference proteome</keyword>
<evidence type="ECO:0000256" key="4">
    <source>
        <dbReference type="RuleBase" id="RU363090"/>
    </source>
</evidence>
<evidence type="ECO:0000256" key="1">
    <source>
        <dbReference type="ARBA" id="ARBA00007374"/>
    </source>
</evidence>
<dbReference type="OrthoDB" id="2573163at2759"/>
<dbReference type="Pfam" id="PF03770">
    <property type="entry name" value="IPK"/>
    <property type="match status" value="1"/>
</dbReference>
<dbReference type="Proteomes" id="UP000887567">
    <property type="component" value="Unplaced"/>
</dbReference>
<dbReference type="KEGG" id="epa:110254754"/>
<dbReference type="EnsemblMetazoa" id="XM_028663887.1">
    <property type="protein sequence ID" value="XP_028519688.1"/>
    <property type="gene ID" value="LOC110254754"/>
</dbReference>
<reference evidence="5" key="1">
    <citation type="submission" date="2022-11" db="UniProtKB">
        <authorList>
            <consortium name="EnsemblMetazoa"/>
        </authorList>
    </citation>
    <scope>IDENTIFICATION</scope>
</reference>
<dbReference type="OMA" id="MDLKMGN"/>
<keyword evidence="2 4" id="KW-0808">Transferase</keyword>
<sequence length="381" mass="43684">MDEPMCLTESLVSNSEVSTSEETVLETFSHQVGGRSLILTYNRNTVCKPLNPQELRFYLDLPESLRPFTPHYKGVLKVAVQIDDAGKLKLTSSETPTACNGKIRINNVLKDDENLSKGGNLHNGDGSLHSEGSINPWTFHCENLLYESLKESVNNNKPIDFMLMEDLVHNYVSPCIMDLKMGNTMHDSYTNEEKYERQKAKVSASTSKTLGLRIAGIQIYNQDLKKYIYQNKYFGFELNDQSFKEELSKFVHNGNQLRKHVVVSFLEKLQELYKCLEKQDKLRFFSSSLLLIYEGHHNELCENTSSNASNYSQRNGQDEMAAVKMIDFARSFHYTQMIPIGADESYLLGLRNLIKMFQEILLEEETHNHNSFSRVKESTNN</sequence>
<dbReference type="PANTHER" id="PTHR12400">
    <property type="entry name" value="INOSITOL POLYPHOSPHATE KINASE"/>
    <property type="match status" value="1"/>
</dbReference>
<evidence type="ECO:0000256" key="3">
    <source>
        <dbReference type="ARBA" id="ARBA00022777"/>
    </source>
</evidence>
<name>A0A913YX85_EXADI</name>
<dbReference type="PANTHER" id="PTHR12400:SF21">
    <property type="entry name" value="KINASE"/>
    <property type="match status" value="1"/>
</dbReference>